<feature type="chain" id="PRO_5037319228" description="PRC-barrel domain-containing protein" evidence="2">
    <location>
        <begin position="23"/>
        <end position="198"/>
    </location>
</feature>
<dbReference type="Proteomes" id="UP000637002">
    <property type="component" value="Unassembled WGS sequence"/>
</dbReference>
<dbReference type="InterPro" id="IPR027275">
    <property type="entry name" value="PRC-brl_dom"/>
</dbReference>
<sequence length="198" mass="20725">MIIARTLPIAVACLSLATPVFAALPTASTVPEPMRSGQAAPPPGEAVQTIIRQSAGQWRVTKLDGMSIYDSNDQQLGEIDDVLVDASGKVAAVVIGVGGVLGLGEEQIAVPFEAIQWHARPNQDRPPGRQSAGQDTQGGTAGRASDNYISTAGIPDRPRLAMTGEDARRAPEFNYAGRTTPTEGDQGSPSGNRLEPQQ</sequence>
<feature type="domain" description="PRC-barrel" evidence="3">
    <location>
        <begin position="59"/>
        <end position="113"/>
    </location>
</feature>
<gene>
    <name evidence="4" type="ORF">GCM10010994_52370</name>
</gene>
<keyword evidence="5" id="KW-1185">Reference proteome</keyword>
<evidence type="ECO:0000313" key="4">
    <source>
        <dbReference type="EMBL" id="GGC87920.1"/>
    </source>
</evidence>
<evidence type="ECO:0000259" key="3">
    <source>
        <dbReference type="Pfam" id="PF05239"/>
    </source>
</evidence>
<reference evidence="4" key="2">
    <citation type="submission" date="2020-09" db="EMBL/GenBank/DDBJ databases">
        <authorList>
            <person name="Sun Q."/>
            <person name="Zhou Y."/>
        </authorList>
    </citation>
    <scope>NUCLEOTIDE SEQUENCE</scope>
    <source>
        <strain evidence="4">CGMCC 1.12919</strain>
    </source>
</reference>
<dbReference type="EMBL" id="BMGG01000010">
    <property type="protein sequence ID" value="GGC87920.1"/>
    <property type="molecule type" value="Genomic_DNA"/>
</dbReference>
<dbReference type="PANTHER" id="PTHR36505">
    <property type="entry name" value="BLR1072 PROTEIN"/>
    <property type="match status" value="1"/>
</dbReference>
<feature type="signal peptide" evidence="2">
    <location>
        <begin position="1"/>
        <end position="22"/>
    </location>
</feature>
<feature type="compositionally biased region" description="Polar residues" evidence="1">
    <location>
        <begin position="177"/>
        <end position="198"/>
    </location>
</feature>
<dbReference type="AlphaFoldDB" id="A0A916XNQ4"/>
<dbReference type="PANTHER" id="PTHR36505:SF1">
    <property type="entry name" value="BLR1072 PROTEIN"/>
    <property type="match status" value="1"/>
</dbReference>
<accession>A0A916XNQ4</accession>
<proteinExistence type="predicted"/>
<feature type="region of interest" description="Disordered" evidence="1">
    <location>
        <begin position="119"/>
        <end position="198"/>
    </location>
</feature>
<evidence type="ECO:0000256" key="1">
    <source>
        <dbReference type="SAM" id="MobiDB-lite"/>
    </source>
</evidence>
<evidence type="ECO:0000313" key="5">
    <source>
        <dbReference type="Proteomes" id="UP000637002"/>
    </source>
</evidence>
<evidence type="ECO:0000256" key="2">
    <source>
        <dbReference type="SAM" id="SignalP"/>
    </source>
</evidence>
<keyword evidence="2" id="KW-0732">Signal</keyword>
<dbReference type="SUPFAM" id="SSF50346">
    <property type="entry name" value="PRC-barrel domain"/>
    <property type="match status" value="1"/>
</dbReference>
<dbReference type="Gene3D" id="2.30.30.240">
    <property type="entry name" value="PRC-barrel domain"/>
    <property type="match status" value="1"/>
</dbReference>
<dbReference type="Pfam" id="PF05239">
    <property type="entry name" value="PRC"/>
    <property type="match status" value="1"/>
</dbReference>
<dbReference type="RefSeq" id="WP_244642221.1">
    <property type="nucleotide sequence ID" value="NZ_BMGG01000010.1"/>
</dbReference>
<organism evidence="4 5">
    <name type="scientific">Chelatococcus reniformis</name>
    <dbReference type="NCBI Taxonomy" id="1494448"/>
    <lineage>
        <taxon>Bacteria</taxon>
        <taxon>Pseudomonadati</taxon>
        <taxon>Pseudomonadota</taxon>
        <taxon>Alphaproteobacteria</taxon>
        <taxon>Hyphomicrobiales</taxon>
        <taxon>Chelatococcaceae</taxon>
        <taxon>Chelatococcus</taxon>
    </lineage>
</organism>
<comment type="caution">
    <text evidence="4">The sequence shown here is derived from an EMBL/GenBank/DDBJ whole genome shotgun (WGS) entry which is preliminary data.</text>
</comment>
<dbReference type="InterPro" id="IPR011033">
    <property type="entry name" value="PRC_barrel-like_sf"/>
</dbReference>
<reference evidence="4" key="1">
    <citation type="journal article" date="2014" name="Int. J. Syst. Evol. Microbiol.">
        <title>Complete genome sequence of Corynebacterium casei LMG S-19264T (=DSM 44701T), isolated from a smear-ripened cheese.</title>
        <authorList>
            <consortium name="US DOE Joint Genome Institute (JGI-PGF)"/>
            <person name="Walter F."/>
            <person name="Albersmeier A."/>
            <person name="Kalinowski J."/>
            <person name="Ruckert C."/>
        </authorList>
    </citation>
    <scope>NUCLEOTIDE SEQUENCE</scope>
    <source>
        <strain evidence="4">CGMCC 1.12919</strain>
    </source>
</reference>
<name>A0A916XNQ4_9HYPH</name>
<protein>
    <recommendedName>
        <fullName evidence="3">PRC-barrel domain-containing protein</fullName>
    </recommendedName>
</protein>